<gene>
    <name evidence="2" type="ORF">TGP89_205210</name>
</gene>
<name>A0A086JN99_TOXGO</name>
<dbReference type="AlphaFoldDB" id="A0A086JN99"/>
<evidence type="ECO:0000313" key="3">
    <source>
        <dbReference type="Proteomes" id="UP000028828"/>
    </source>
</evidence>
<comment type="caution">
    <text evidence="2">The sequence shown here is derived from an EMBL/GenBank/DDBJ whole genome shotgun (WGS) entry which is preliminary data.</text>
</comment>
<accession>A0A086JN99</accession>
<sequence>MRVAHPRLLLAGAVAALLATTAHGSQNEAPKEAGNAAPSAVFLSGVSTEKLAAMLEKQRSTMDEDTYNNMQTVLNEVKTSDMEHFMKMLGEGGQGVDSIMNHPLMQKKVKVAEEISGLLEDLVQSSNFTDDQVDELGRILSANSARLVRGEITLETFLKQIKDAKAAVEEDEEMAQGAGDSAENSSI</sequence>
<proteinExistence type="predicted"/>
<dbReference type="EMBL" id="AEYI02001746">
    <property type="protein sequence ID" value="KFG33617.1"/>
    <property type="molecule type" value="Genomic_DNA"/>
</dbReference>
<dbReference type="Proteomes" id="UP000028828">
    <property type="component" value="Unassembled WGS sequence"/>
</dbReference>
<reference evidence="2 3" key="1">
    <citation type="submission" date="2014-03" db="EMBL/GenBank/DDBJ databases">
        <authorList>
            <person name="Sibley D."/>
            <person name="Venepally P."/>
            <person name="Karamycheva S."/>
            <person name="Hadjithomas M."/>
            <person name="Khan A."/>
            <person name="Brunk B."/>
            <person name="Roos D."/>
            <person name="Caler E."/>
            <person name="Lorenzi H."/>
        </authorList>
    </citation>
    <scope>NUCLEOTIDE SEQUENCE [LARGE SCALE GENOMIC DNA]</scope>
    <source>
        <strain evidence="3">p89</strain>
    </source>
</reference>
<evidence type="ECO:0008006" key="4">
    <source>
        <dbReference type="Google" id="ProtNLM"/>
    </source>
</evidence>
<dbReference type="OrthoDB" id="10401625at2759"/>
<keyword evidence="1" id="KW-0732">Signal</keyword>
<feature type="signal peptide" evidence="1">
    <location>
        <begin position="1"/>
        <end position="24"/>
    </location>
</feature>
<evidence type="ECO:0000256" key="1">
    <source>
        <dbReference type="SAM" id="SignalP"/>
    </source>
</evidence>
<organism evidence="2 3">
    <name type="scientific">Toxoplasma gondii p89</name>
    <dbReference type="NCBI Taxonomy" id="943119"/>
    <lineage>
        <taxon>Eukaryota</taxon>
        <taxon>Sar</taxon>
        <taxon>Alveolata</taxon>
        <taxon>Apicomplexa</taxon>
        <taxon>Conoidasida</taxon>
        <taxon>Coccidia</taxon>
        <taxon>Eucoccidiorida</taxon>
        <taxon>Eimeriorina</taxon>
        <taxon>Sarcocystidae</taxon>
        <taxon>Toxoplasma</taxon>
    </lineage>
</organism>
<feature type="chain" id="PRO_5001808461" description="Dense granule protein GRA1" evidence="1">
    <location>
        <begin position="25"/>
        <end position="187"/>
    </location>
</feature>
<protein>
    <recommendedName>
        <fullName evidence="4">Dense granule protein GRA1</fullName>
    </recommendedName>
</protein>
<evidence type="ECO:0000313" key="2">
    <source>
        <dbReference type="EMBL" id="KFG33617.1"/>
    </source>
</evidence>
<dbReference type="VEuPathDB" id="ToxoDB:TGP89_205210"/>